<accession>A0AAD8FD73</accession>
<sequence>MHPLLVRGGDVKGDPSPACLTPEKEEVIMALLSWRRGLARTRAENIWAIDSPGRQSVVERGWVAHVCCLLGIRLIACRFVGLFVFMKCDARPSILLRTSPDRRIKKRFSHCEPQGLVVG</sequence>
<evidence type="ECO:0000313" key="1">
    <source>
        <dbReference type="EMBL" id="KAK0059106.1"/>
    </source>
</evidence>
<name>A0AAD8FD73_BIOPF</name>
<dbReference type="AlphaFoldDB" id="A0AAD8FD73"/>
<evidence type="ECO:0000313" key="2">
    <source>
        <dbReference type="Proteomes" id="UP001233172"/>
    </source>
</evidence>
<organism evidence="1 2">
    <name type="scientific">Biomphalaria pfeifferi</name>
    <name type="common">Bloodfluke planorb</name>
    <name type="synonym">Freshwater snail</name>
    <dbReference type="NCBI Taxonomy" id="112525"/>
    <lineage>
        <taxon>Eukaryota</taxon>
        <taxon>Metazoa</taxon>
        <taxon>Spiralia</taxon>
        <taxon>Lophotrochozoa</taxon>
        <taxon>Mollusca</taxon>
        <taxon>Gastropoda</taxon>
        <taxon>Heterobranchia</taxon>
        <taxon>Euthyneura</taxon>
        <taxon>Panpulmonata</taxon>
        <taxon>Hygrophila</taxon>
        <taxon>Lymnaeoidea</taxon>
        <taxon>Planorbidae</taxon>
        <taxon>Biomphalaria</taxon>
    </lineage>
</organism>
<keyword evidence="2" id="KW-1185">Reference proteome</keyword>
<reference evidence="1" key="2">
    <citation type="submission" date="2023-04" db="EMBL/GenBank/DDBJ databases">
        <authorList>
            <person name="Bu L."/>
            <person name="Lu L."/>
            <person name="Laidemitt M.R."/>
            <person name="Zhang S.M."/>
            <person name="Mutuku M."/>
            <person name="Mkoji G."/>
            <person name="Steinauer M."/>
            <person name="Loker E.S."/>
        </authorList>
    </citation>
    <scope>NUCLEOTIDE SEQUENCE</scope>
    <source>
        <strain evidence="1">KasaAsao</strain>
        <tissue evidence="1">Whole Snail</tissue>
    </source>
</reference>
<comment type="caution">
    <text evidence="1">The sequence shown here is derived from an EMBL/GenBank/DDBJ whole genome shotgun (WGS) entry which is preliminary data.</text>
</comment>
<dbReference type="EMBL" id="JASAOG010000044">
    <property type="protein sequence ID" value="KAK0059106.1"/>
    <property type="molecule type" value="Genomic_DNA"/>
</dbReference>
<reference evidence="1" key="1">
    <citation type="journal article" date="2023" name="PLoS Negl. Trop. Dis.">
        <title>A genome sequence for Biomphalaria pfeifferi, the major vector snail for the human-infecting parasite Schistosoma mansoni.</title>
        <authorList>
            <person name="Bu L."/>
            <person name="Lu L."/>
            <person name="Laidemitt M.R."/>
            <person name="Zhang S.M."/>
            <person name="Mutuku M."/>
            <person name="Mkoji G."/>
            <person name="Steinauer M."/>
            <person name="Loker E.S."/>
        </authorList>
    </citation>
    <scope>NUCLEOTIDE SEQUENCE</scope>
    <source>
        <strain evidence="1">KasaAsao</strain>
    </source>
</reference>
<protein>
    <submittedName>
        <fullName evidence="1">Uncharacterized protein</fullName>
    </submittedName>
</protein>
<gene>
    <name evidence="1" type="ORF">Bpfe_011447</name>
</gene>
<dbReference type="Proteomes" id="UP001233172">
    <property type="component" value="Unassembled WGS sequence"/>
</dbReference>
<proteinExistence type="predicted"/>